<reference evidence="2" key="2">
    <citation type="submission" date="2020-09" db="EMBL/GenBank/DDBJ databases">
        <authorList>
            <person name="Sun Q."/>
            <person name="Zhou Y."/>
        </authorList>
    </citation>
    <scope>NUCLEOTIDE SEQUENCE</scope>
    <source>
        <strain evidence="2">CGMCC 1.7086</strain>
    </source>
</reference>
<dbReference type="EMBL" id="BMLS01000003">
    <property type="protein sequence ID" value="GGO70220.1"/>
    <property type="molecule type" value="Genomic_DNA"/>
</dbReference>
<sequence length="126" mass="14133">MNSYLVTAGILTLLLGAAHSILGEVLIFRRFNLNAIKSDEVKQFLSIRQFRSLWASWHLVSVLGWGMGAALLCLAFADTRIDPMLIIARMLSLTFLVSSIFWLFSTKGKHPAWIVLLIISVLLFLV</sequence>
<evidence type="ECO:0000313" key="2">
    <source>
        <dbReference type="EMBL" id="GGO70220.1"/>
    </source>
</evidence>
<gene>
    <name evidence="2" type="ORF">GCM10010982_23200</name>
</gene>
<protein>
    <submittedName>
        <fullName evidence="2">Uncharacterized protein</fullName>
    </submittedName>
</protein>
<evidence type="ECO:0000256" key="1">
    <source>
        <dbReference type="SAM" id="Phobius"/>
    </source>
</evidence>
<keyword evidence="1" id="KW-0472">Membrane</keyword>
<proteinExistence type="predicted"/>
<keyword evidence="3" id="KW-1185">Reference proteome</keyword>
<keyword evidence="1" id="KW-0812">Transmembrane</keyword>
<feature type="transmembrane region" description="Helical" evidence="1">
    <location>
        <begin position="110"/>
        <end position="125"/>
    </location>
</feature>
<dbReference type="AlphaFoldDB" id="A0A917YZY2"/>
<accession>A0A917YZY2</accession>
<dbReference type="Proteomes" id="UP000606935">
    <property type="component" value="Unassembled WGS sequence"/>
</dbReference>
<evidence type="ECO:0000313" key="3">
    <source>
        <dbReference type="Proteomes" id="UP000606935"/>
    </source>
</evidence>
<dbReference type="RefSeq" id="WP_188695000.1">
    <property type="nucleotide sequence ID" value="NZ_BMLS01000003.1"/>
</dbReference>
<name>A0A917YZY2_9ALTE</name>
<comment type="caution">
    <text evidence="2">The sequence shown here is derived from an EMBL/GenBank/DDBJ whole genome shotgun (WGS) entry which is preliminary data.</text>
</comment>
<reference evidence="2" key="1">
    <citation type="journal article" date="2014" name="Int. J. Syst. Evol. Microbiol.">
        <title>Complete genome sequence of Corynebacterium casei LMG S-19264T (=DSM 44701T), isolated from a smear-ripened cheese.</title>
        <authorList>
            <consortium name="US DOE Joint Genome Institute (JGI-PGF)"/>
            <person name="Walter F."/>
            <person name="Albersmeier A."/>
            <person name="Kalinowski J."/>
            <person name="Ruckert C."/>
        </authorList>
    </citation>
    <scope>NUCLEOTIDE SEQUENCE</scope>
    <source>
        <strain evidence="2">CGMCC 1.7086</strain>
    </source>
</reference>
<feature type="transmembrane region" description="Helical" evidence="1">
    <location>
        <begin position="84"/>
        <end position="104"/>
    </location>
</feature>
<keyword evidence="1" id="KW-1133">Transmembrane helix</keyword>
<organism evidence="2 3">
    <name type="scientific">Bowmanella pacifica</name>
    <dbReference type="NCBI Taxonomy" id="502051"/>
    <lineage>
        <taxon>Bacteria</taxon>
        <taxon>Pseudomonadati</taxon>
        <taxon>Pseudomonadota</taxon>
        <taxon>Gammaproteobacteria</taxon>
        <taxon>Alteromonadales</taxon>
        <taxon>Alteromonadaceae</taxon>
        <taxon>Bowmanella</taxon>
    </lineage>
</organism>
<feature type="transmembrane region" description="Helical" evidence="1">
    <location>
        <begin position="54"/>
        <end position="77"/>
    </location>
</feature>